<protein>
    <submittedName>
        <fullName evidence="2">TniQ family protein</fullName>
    </submittedName>
</protein>
<organism evidence="2 3">
    <name type="scientific">Comamonas guangdongensis</name>
    <dbReference type="NCBI Taxonomy" id="510515"/>
    <lineage>
        <taxon>Bacteria</taxon>
        <taxon>Pseudomonadati</taxon>
        <taxon>Pseudomonadota</taxon>
        <taxon>Betaproteobacteria</taxon>
        <taxon>Burkholderiales</taxon>
        <taxon>Comamonadaceae</taxon>
        <taxon>Comamonas</taxon>
    </lineage>
</organism>
<gene>
    <name evidence="2" type="ORF">AB6724_16995</name>
</gene>
<evidence type="ECO:0000259" key="1">
    <source>
        <dbReference type="Pfam" id="PF06527"/>
    </source>
</evidence>
<dbReference type="InterPro" id="IPR009492">
    <property type="entry name" value="TniQ"/>
</dbReference>
<keyword evidence="3" id="KW-1185">Reference proteome</keyword>
<sequence>MNSVRVEPMPGELAIAHAGRMALFLGLNSSQRFDQWLKDQGGVLPMDGPRLTQLAAVVGMSPVDYARQHSMMGVLRVGARPADMAFYGAQEGVNFTKRLGMLTQKASAFLCPHCVEDDLKGSNFSWFRRTHHLQGVDCCPSHRTPLIKVKGSDPWALLPQHWIEQGDVEVLKLGAGDLELNGFVNRLMEIACALLERNRPIAVGHLARRLGDRARELGLRTSQDGVKSNLSDLVLSRAPDEWLMRHWPELLNKKIGAYFSGLDSTLISRTVPSTGFAYATAMAALWDSPSQVHQVLKQIDVGEANSPERPAKRRNAKDPTFWFGGFWKEYLELQGRVRAIAPKLGLHPTHLREKFNQLGLPSLHDVAFAPRWRAFLSFEAGMSLSDACVAEGVSEAEVLELIRLSCARVANAARHVQKSRATELTAYSD</sequence>
<dbReference type="Pfam" id="PF06527">
    <property type="entry name" value="TniQ"/>
    <property type="match status" value="1"/>
</dbReference>
<accession>A0ABV3ZYF0</accession>
<reference evidence="2 3" key="1">
    <citation type="journal article" date="2013" name="Int. J. Syst. Evol. Microbiol.">
        <title>Comamonas guangdongensis sp. nov., isolated from subterranean forest sediment, and emended description of the genus Comamonas.</title>
        <authorList>
            <person name="Zhang J."/>
            <person name="Wang Y."/>
            <person name="Zhou S."/>
            <person name="Wu C."/>
            <person name="He J."/>
            <person name="Li F."/>
        </authorList>
    </citation>
    <scope>NUCLEOTIDE SEQUENCE [LARGE SCALE GENOMIC DNA]</scope>
    <source>
        <strain evidence="2 3">CCTCC AB2011133</strain>
    </source>
</reference>
<evidence type="ECO:0000313" key="3">
    <source>
        <dbReference type="Proteomes" id="UP001561046"/>
    </source>
</evidence>
<dbReference type="Proteomes" id="UP001561046">
    <property type="component" value="Unassembled WGS sequence"/>
</dbReference>
<evidence type="ECO:0000313" key="2">
    <source>
        <dbReference type="EMBL" id="MEX8194533.1"/>
    </source>
</evidence>
<dbReference type="EMBL" id="JBFYGN010000022">
    <property type="protein sequence ID" value="MEX8194533.1"/>
    <property type="molecule type" value="Genomic_DNA"/>
</dbReference>
<proteinExistence type="predicted"/>
<dbReference type="RefSeq" id="WP_369339731.1">
    <property type="nucleotide sequence ID" value="NZ_JBFYGN010000022.1"/>
</dbReference>
<comment type="caution">
    <text evidence="2">The sequence shown here is derived from an EMBL/GenBank/DDBJ whole genome shotgun (WGS) entry which is preliminary data.</text>
</comment>
<feature type="domain" description="TniQ" evidence="1">
    <location>
        <begin position="4"/>
        <end position="146"/>
    </location>
</feature>
<name>A0ABV3ZYF0_9BURK</name>